<gene>
    <name evidence="2" type="ORF">JYU34_005954</name>
</gene>
<evidence type="ECO:0000256" key="1">
    <source>
        <dbReference type="SAM" id="MobiDB-lite"/>
    </source>
</evidence>
<feature type="compositionally biased region" description="Basic and acidic residues" evidence="1">
    <location>
        <begin position="125"/>
        <end position="137"/>
    </location>
</feature>
<organism evidence="2 3">
    <name type="scientific">Plutella xylostella</name>
    <name type="common">Diamondback moth</name>
    <name type="synonym">Plutella maculipennis</name>
    <dbReference type="NCBI Taxonomy" id="51655"/>
    <lineage>
        <taxon>Eukaryota</taxon>
        <taxon>Metazoa</taxon>
        <taxon>Ecdysozoa</taxon>
        <taxon>Arthropoda</taxon>
        <taxon>Hexapoda</taxon>
        <taxon>Insecta</taxon>
        <taxon>Pterygota</taxon>
        <taxon>Neoptera</taxon>
        <taxon>Endopterygota</taxon>
        <taxon>Lepidoptera</taxon>
        <taxon>Glossata</taxon>
        <taxon>Ditrysia</taxon>
        <taxon>Yponomeutoidea</taxon>
        <taxon>Plutellidae</taxon>
        <taxon>Plutella</taxon>
    </lineage>
</organism>
<comment type="caution">
    <text evidence="2">The sequence shown here is derived from an EMBL/GenBank/DDBJ whole genome shotgun (WGS) entry which is preliminary data.</text>
</comment>
<protein>
    <recommendedName>
        <fullName evidence="4">Mutant cadherin</fullName>
    </recommendedName>
</protein>
<dbReference type="SUPFAM" id="SSF101447">
    <property type="entry name" value="Formin homology 2 domain (FH2 domain)"/>
    <property type="match status" value="1"/>
</dbReference>
<sequence length="263" mass="29408">MQNDSLPPTTIFNNVNNRRGAWTDIDSGPIGLSQFHDSNDYTLDEIKDPFKSPTDIATLRSSNSEVRVRRDGDDSPGGRGRPASALPAQSASASPSLPMPPPPPPPPPPPAPNNLSPPPKAKIQRQQDNKPEEEWHVVSRRKSKTKTNYRYTGKYGMAPELDSFKAADKLVPIFITNVHSNTAVTDITTYLLQKTCEKVVLEKLNIKNSSNHCAYKFFVSKSKEDLFLSEQLWPKGIIFRKFNNYKFRDANRVNNGQTKKSNG</sequence>
<evidence type="ECO:0000313" key="3">
    <source>
        <dbReference type="Proteomes" id="UP000823941"/>
    </source>
</evidence>
<name>A0ABQ7QUJ8_PLUXY</name>
<dbReference type="EMBL" id="JAHIBW010000008">
    <property type="protein sequence ID" value="KAG7308724.1"/>
    <property type="molecule type" value="Genomic_DNA"/>
</dbReference>
<feature type="compositionally biased region" description="Low complexity" evidence="1">
    <location>
        <begin position="81"/>
        <end position="96"/>
    </location>
</feature>
<evidence type="ECO:0008006" key="4">
    <source>
        <dbReference type="Google" id="ProtNLM"/>
    </source>
</evidence>
<proteinExistence type="predicted"/>
<reference evidence="2 3" key="1">
    <citation type="submission" date="2021-06" db="EMBL/GenBank/DDBJ databases">
        <title>A haploid diamondback moth (Plutella xylostella L.) genome assembly resolves 31 chromosomes and identifies a diamide resistance mutation.</title>
        <authorList>
            <person name="Ward C.M."/>
            <person name="Perry K.D."/>
            <person name="Baker G."/>
            <person name="Powis K."/>
            <person name="Heckel D.G."/>
            <person name="Baxter S.W."/>
        </authorList>
    </citation>
    <scope>NUCLEOTIDE SEQUENCE [LARGE SCALE GENOMIC DNA]</scope>
    <source>
        <strain evidence="2 3">LV</strain>
        <tissue evidence="2">Single pupa</tissue>
    </source>
</reference>
<accession>A0ABQ7QUJ8</accession>
<feature type="compositionally biased region" description="Pro residues" evidence="1">
    <location>
        <begin position="97"/>
        <end position="120"/>
    </location>
</feature>
<feature type="region of interest" description="Disordered" evidence="1">
    <location>
        <begin position="46"/>
        <end position="143"/>
    </location>
</feature>
<evidence type="ECO:0000313" key="2">
    <source>
        <dbReference type="EMBL" id="KAG7308724.1"/>
    </source>
</evidence>
<dbReference type="Proteomes" id="UP000823941">
    <property type="component" value="Chromosome 8"/>
</dbReference>
<keyword evidence="3" id="KW-1185">Reference proteome</keyword>